<evidence type="ECO:0000256" key="3">
    <source>
        <dbReference type="ARBA" id="ARBA00010136"/>
    </source>
</evidence>
<dbReference type="GO" id="GO:0016020">
    <property type="term" value="C:membrane"/>
    <property type="evidence" value="ECO:0007669"/>
    <property type="project" value="TreeGrafter"/>
</dbReference>
<keyword evidence="8" id="KW-0479">Metal-binding</keyword>
<dbReference type="PRINTS" id="PR00756">
    <property type="entry name" value="ALADIPTASE"/>
</dbReference>
<dbReference type="PANTHER" id="PTHR11533:SF174">
    <property type="entry name" value="PUROMYCIN-SENSITIVE AMINOPEPTIDASE-RELATED"/>
    <property type="match status" value="1"/>
</dbReference>
<dbReference type="FunFam" id="1.10.390.10:FF:000006">
    <property type="entry name" value="Puromycin-sensitive aminopeptidase"/>
    <property type="match status" value="1"/>
</dbReference>
<evidence type="ECO:0000313" key="16">
    <source>
        <dbReference type="Proteomes" id="UP000273022"/>
    </source>
</evidence>
<evidence type="ECO:0000259" key="14">
    <source>
        <dbReference type="Pfam" id="PF17900"/>
    </source>
</evidence>
<organism evidence="15 16">
    <name type="scientific">Parashewanella spongiae</name>
    <dbReference type="NCBI Taxonomy" id="342950"/>
    <lineage>
        <taxon>Bacteria</taxon>
        <taxon>Pseudomonadati</taxon>
        <taxon>Pseudomonadota</taxon>
        <taxon>Gammaproteobacteria</taxon>
        <taxon>Alteromonadales</taxon>
        <taxon>Shewanellaceae</taxon>
        <taxon>Parashewanella</taxon>
    </lineage>
</organism>
<name>A0A3A6U5F4_9GAMM</name>
<dbReference type="EMBL" id="QYYH01000082">
    <property type="protein sequence ID" value="RJY11492.1"/>
    <property type="molecule type" value="Genomic_DNA"/>
</dbReference>
<dbReference type="Proteomes" id="UP000273022">
    <property type="component" value="Unassembled WGS sequence"/>
</dbReference>
<dbReference type="OrthoDB" id="100605at2"/>
<dbReference type="GO" id="GO:0043171">
    <property type="term" value="P:peptide catabolic process"/>
    <property type="evidence" value="ECO:0007669"/>
    <property type="project" value="TreeGrafter"/>
</dbReference>
<dbReference type="NCBIfam" id="TIGR02412">
    <property type="entry name" value="pepN_strep_liv"/>
    <property type="match status" value="1"/>
</dbReference>
<dbReference type="FunFam" id="2.60.40.1730:FF:000010">
    <property type="entry name" value="Putative aminopeptidase N"/>
    <property type="match status" value="1"/>
</dbReference>
<keyword evidence="9 15" id="KW-0378">Hydrolase</keyword>
<evidence type="ECO:0000256" key="9">
    <source>
        <dbReference type="ARBA" id="ARBA00022801"/>
    </source>
</evidence>
<dbReference type="GO" id="GO:0016285">
    <property type="term" value="F:alanyl aminopeptidase activity"/>
    <property type="evidence" value="ECO:0007669"/>
    <property type="project" value="UniProtKB-EC"/>
</dbReference>
<dbReference type="InterPro" id="IPR027268">
    <property type="entry name" value="Peptidase_M4/M1_CTD_sf"/>
</dbReference>
<evidence type="ECO:0000256" key="5">
    <source>
        <dbReference type="ARBA" id="ARBA00015611"/>
    </source>
</evidence>
<keyword evidence="16" id="KW-1185">Reference proteome</keyword>
<keyword evidence="7" id="KW-0645">Protease</keyword>
<dbReference type="GO" id="GO:0006508">
    <property type="term" value="P:proteolysis"/>
    <property type="evidence" value="ECO:0007669"/>
    <property type="project" value="UniProtKB-KW"/>
</dbReference>
<dbReference type="InterPro" id="IPR050344">
    <property type="entry name" value="Peptidase_M1_aminopeptidases"/>
</dbReference>
<dbReference type="InterPro" id="IPR012778">
    <property type="entry name" value="Pept_M1_aminopeptidase"/>
</dbReference>
<dbReference type="CDD" id="cd09602">
    <property type="entry name" value="M1_APN"/>
    <property type="match status" value="1"/>
</dbReference>
<dbReference type="AlphaFoldDB" id="A0A3A6U5F4"/>
<evidence type="ECO:0000256" key="6">
    <source>
        <dbReference type="ARBA" id="ARBA00022438"/>
    </source>
</evidence>
<dbReference type="InterPro" id="IPR042097">
    <property type="entry name" value="Aminopeptidase_N-like_N_sf"/>
</dbReference>
<feature type="domain" description="Aminopeptidase N-like N-terminal" evidence="14">
    <location>
        <begin position="39"/>
        <end position="205"/>
    </location>
</feature>
<dbReference type="Gene3D" id="1.10.390.10">
    <property type="entry name" value="Neutral Protease Domain 2"/>
    <property type="match status" value="1"/>
</dbReference>
<protein>
    <recommendedName>
        <fullName evidence="5">Aminopeptidase N</fullName>
        <ecNumber evidence="4">3.4.11.2</ecNumber>
    </recommendedName>
</protein>
<sequence>MLAACSHQPLDIQKPVQQHDVYLTQQQAELRSTQVSGVSYQLHFELDGSESFSATSVVNFTFNGGNQPLRLDLNKAKIHQVLVNGTRLYPNYNDQYILFSSRLLIRGENRIQVDFTRKHSTNGEGLHRFVDPVDAKVYLYSHFEPAAAQQMFALFDQPDLKANFELTVSAPKDWQVISSMREDSISTQDDNQLWHFPTTPKLSPYNFSMHAGPYHVWRDNSGKYPMRLLARQSVAKQVTPNDWFRYTDKGLRFFDDYFGISYPFKKYDQLLVPDFLYGAMENAAAITFAEGRFLHKSTMTPAQKQRLAGVIMHEMAHQWFGNLVTMKWWNGLWLNESFASFMGTLATAEATEFTNAWRSFYSSSKQSAYALDSKVTTHPIEVPVSSTANAFDNIDAITYSKGAATLYQLQHLLGKKTFRNGVSQYLTKYSYQNAELADFINSLALSANRDLTQWTDQWLYQAGVNTISVDYRCQSNKISHFQLLQAPASKILPTLREQKVLISLFKKEQGELFQLTQKPVIYKGKSTPVPSLIGQKCPDLIYPNTDDLGYVKVNLDKRSFETAKNDLLLIHDPLLRSMLWQSLWDSVQDGKLGLDKYLGVVLVNAPKEKDYTILRQVISSLYQSRYYLSAMTPEHEKYANMALKAMAQLSIRMTMEFSHDPVRQKLWFNTYINFASHPDALKHLYSLLFGESYLAGITSASQPLDQDTRWNIIYQLNRYDFPNSKVLITLERQRDQSDSGQKSAIAAEAVRPEAEIKRKWLSRIYANTVPFSKLRTAMNNLYPSEQKLLSDATAEERLMKLVELDKLGSVYMRSFAAQLTPKSCDQANIRALEHTLESQPQLSHLTKRILAETKQVQQRCILVKETMKG</sequence>
<dbReference type="Pfam" id="PF17900">
    <property type="entry name" value="Peptidase_M1_N"/>
    <property type="match status" value="1"/>
</dbReference>
<dbReference type="SUPFAM" id="SSF63737">
    <property type="entry name" value="Leukotriene A4 hydrolase N-terminal domain"/>
    <property type="match status" value="1"/>
</dbReference>
<dbReference type="GO" id="GO:0042277">
    <property type="term" value="F:peptide binding"/>
    <property type="evidence" value="ECO:0007669"/>
    <property type="project" value="TreeGrafter"/>
</dbReference>
<reference evidence="15 16" key="1">
    <citation type="submission" date="2018-09" db="EMBL/GenBank/DDBJ databases">
        <title>Phylogeny of the Shewanellaceae, and recommendation for two new genera, Pseudoshewanella and Parashewanella.</title>
        <authorList>
            <person name="Wang G."/>
        </authorList>
    </citation>
    <scope>NUCLEOTIDE SEQUENCE [LARGE SCALE GENOMIC DNA]</scope>
    <source>
        <strain evidence="15 16">KCTC 22492</strain>
    </source>
</reference>
<feature type="domain" description="ERAP1-like C-terminal" evidence="13">
    <location>
        <begin position="540"/>
        <end position="854"/>
    </location>
</feature>
<evidence type="ECO:0000256" key="7">
    <source>
        <dbReference type="ARBA" id="ARBA00022670"/>
    </source>
</evidence>
<dbReference type="InterPro" id="IPR001930">
    <property type="entry name" value="Peptidase_M1"/>
</dbReference>
<comment type="caution">
    <text evidence="15">The sequence shown here is derived from an EMBL/GenBank/DDBJ whole genome shotgun (WGS) entry which is preliminary data.</text>
</comment>
<dbReference type="PANTHER" id="PTHR11533">
    <property type="entry name" value="PROTEASE M1 ZINC METALLOPROTEASE"/>
    <property type="match status" value="1"/>
</dbReference>
<keyword evidence="11" id="KW-0482">Metalloprotease</keyword>
<dbReference type="EC" id="3.4.11.2" evidence="4"/>
<evidence type="ECO:0000256" key="8">
    <source>
        <dbReference type="ARBA" id="ARBA00022723"/>
    </source>
</evidence>
<gene>
    <name evidence="15" type="primary">pepN</name>
    <name evidence="15" type="ORF">D5R81_13090</name>
</gene>
<keyword evidence="10" id="KW-0862">Zinc</keyword>
<evidence type="ECO:0000256" key="10">
    <source>
        <dbReference type="ARBA" id="ARBA00022833"/>
    </source>
</evidence>
<evidence type="ECO:0000256" key="4">
    <source>
        <dbReference type="ARBA" id="ARBA00012564"/>
    </source>
</evidence>
<evidence type="ECO:0000259" key="12">
    <source>
        <dbReference type="Pfam" id="PF01433"/>
    </source>
</evidence>
<dbReference type="InterPro" id="IPR024571">
    <property type="entry name" value="ERAP1-like_C_dom"/>
</dbReference>
<evidence type="ECO:0000313" key="15">
    <source>
        <dbReference type="EMBL" id="RJY11492.1"/>
    </source>
</evidence>
<evidence type="ECO:0000256" key="11">
    <source>
        <dbReference type="ARBA" id="ARBA00023049"/>
    </source>
</evidence>
<dbReference type="SUPFAM" id="SSF55486">
    <property type="entry name" value="Metalloproteases ('zincins'), catalytic domain"/>
    <property type="match status" value="1"/>
</dbReference>
<dbReference type="GO" id="GO:0008270">
    <property type="term" value="F:zinc ion binding"/>
    <property type="evidence" value="ECO:0007669"/>
    <property type="project" value="InterPro"/>
</dbReference>
<dbReference type="Pfam" id="PF01433">
    <property type="entry name" value="Peptidase_M1"/>
    <property type="match status" value="1"/>
</dbReference>
<proteinExistence type="inferred from homology"/>
<feature type="domain" description="Peptidase M1 membrane alanine aminopeptidase" evidence="12">
    <location>
        <begin position="247"/>
        <end position="458"/>
    </location>
</feature>
<dbReference type="InterPro" id="IPR045357">
    <property type="entry name" value="Aminopeptidase_N-like_N"/>
</dbReference>
<dbReference type="GO" id="GO:0070006">
    <property type="term" value="F:metalloaminopeptidase activity"/>
    <property type="evidence" value="ECO:0007669"/>
    <property type="project" value="TreeGrafter"/>
</dbReference>
<comment type="similarity">
    <text evidence="3">Belongs to the peptidase M1 family.</text>
</comment>
<comment type="cofactor">
    <cofactor evidence="2">
        <name>Zn(2+)</name>
        <dbReference type="ChEBI" id="CHEBI:29105"/>
    </cofactor>
</comment>
<dbReference type="Gene3D" id="2.60.40.1730">
    <property type="entry name" value="tricorn interacting facor f3 domain"/>
    <property type="match status" value="1"/>
</dbReference>
<dbReference type="GO" id="GO:0005615">
    <property type="term" value="C:extracellular space"/>
    <property type="evidence" value="ECO:0007669"/>
    <property type="project" value="TreeGrafter"/>
</dbReference>
<evidence type="ECO:0000256" key="2">
    <source>
        <dbReference type="ARBA" id="ARBA00001947"/>
    </source>
</evidence>
<dbReference type="Pfam" id="PF11838">
    <property type="entry name" value="ERAP1_C"/>
    <property type="match status" value="1"/>
</dbReference>
<dbReference type="GO" id="GO:0005737">
    <property type="term" value="C:cytoplasm"/>
    <property type="evidence" value="ECO:0007669"/>
    <property type="project" value="TreeGrafter"/>
</dbReference>
<comment type="catalytic activity">
    <reaction evidence="1">
        <text>Release of an N-terminal amino acid, Xaa-|-Yaa- from a peptide, amide or arylamide. Xaa is preferably Ala, but may be most amino acids including Pro (slow action). When a terminal hydrophobic residue is followed by a prolyl residue, the two may be released as an intact Xaa-Pro dipeptide.</text>
        <dbReference type="EC" id="3.4.11.2"/>
    </reaction>
</comment>
<keyword evidence="6 15" id="KW-0031">Aminopeptidase</keyword>
<evidence type="ECO:0000256" key="1">
    <source>
        <dbReference type="ARBA" id="ARBA00000098"/>
    </source>
</evidence>
<dbReference type="InterPro" id="IPR014782">
    <property type="entry name" value="Peptidase_M1_dom"/>
</dbReference>
<accession>A0A3A6U5F4</accession>
<evidence type="ECO:0000259" key="13">
    <source>
        <dbReference type="Pfam" id="PF11838"/>
    </source>
</evidence>